<organism evidence="1 2">
    <name type="scientific">Leptomonas pyrrhocoris</name>
    <name type="common">Firebug parasite</name>
    <dbReference type="NCBI Taxonomy" id="157538"/>
    <lineage>
        <taxon>Eukaryota</taxon>
        <taxon>Discoba</taxon>
        <taxon>Euglenozoa</taxon>
        <taxon>Kinetoplastea</taxon>
        <taxon>Metakinetoplastina</taxon>
        <taxon>Trypanosomatida</taxon>
        <taxon>Trypanosomatidae</taxon>
        <taxon>Leishmaniinae</taxon>
        <taxon>Leptomonas</taxon>
    </lineage>
</organism>
<proteinExistence type="predicted"/>
<dbReference type="GeneID" id="26905154"/>
<dbReference type="EMBL" id="LGTL01000008">
    <property type="protein sequence ID" value="KPA80688.1"/>
    <property type="molecule type" value="Genomic_DNA"/>
</dbReference>
<dbReference type="VEuPathDB" id="TriTrypDB:LpyrH10_08_3120"/>
<name>A0A0N0DVP7_LEPPY</name>
<dbReference type="RefSeq" id="XP_015659127.1">
    <property type="nucleotide sequence ID" value="XM_015802683.1"/>
</dbReference>
<protein>
    <submittedName>
        <fullName evidence="1">Unspecified product</fullName>
    </submittedName>
</protein>
<evidence type="ECO:0000313" key="2">
    <source>
        <dbReference type="Proteomes" id="UP000037923"/>
    </source>
</evidence>
<reference evidence="1 2" key="1">
    <citation type="submission" date="2015-07" db="EMBL/GenBank/DDBJ databases">
        <title>High-quality genome of monoxenous trypanosomatid Leptomonas pyrrhocoris.</title>
        <authorList>
            <person name="Flegontov P."/>
            <person name="Butenko A."/>
            <person name="Firsov S."/>
            <person name="Vlcek C."/>
            <person name="Logacheva M.D."/>
            <person name="Field M."/>
            <person name="Filatov D."/>
            <person name="Flegontova O."/>
            <person name="Gerasimov E."/>
            <person name="Jackson A.P."/>
            <person name="Kelly S."/>
            <person name="Opperdoes F."/>
            <person name="O'Reilly A."/>
            <person name="Votypka J."/>
            <person name="Yurchenko V."/>
            <person name="Lukes J."/>
        </authorList>
    </citation>
    <scope>NUCLEOTIDE SEQUENCE [LARGE SCALE GENOMIC DNA]</scope>
    <source>
        <strain evidence="1">H10</strain>
    </source>
</reference>
<dbReference type="Proteomes" id="UP000037923">
    <property type="component" value="Unassembled WGS sequence"/>
</dbReference>
<comment type="caution">
    <text evidence="1">The sequence shown here is derived from an EMBL/GenBank/DDBJ whole genome shotgun (WGS) entry which is preliminary data.</text>
</comment>
<accession>A0A0N0DVP7</accession>
<dbReference type="SUPFAM" id="SSF81301">
    <property type="entry name" value="Nucleotidyltransferase"/>
    <property type="match status" value="1"/>
</dbReference>
<keyword evidence="2" id="KW-1185">Reference proteome</keyword>
<evidence type="ECO:0000313" key="1">
    <source>
        <dbReference type="EMBL" id="KPA80688.1"/>
    </source>
</evidence>
<dbReference type="InterPro" id="IPR043519">
    <property type="entry name" value="NT_sf"/>
</dbReference>
<sequence length="100" mass="10791">MFTMERESTSTLFRSLQESVKPNARASEALRGATQQFSMENTGDVVQLVNGLIQKFLRSALPSTSSWTKVYTFGSSGLGAAIAGSDIDLYGETSSFSLLL</sequence>
<gene>
    <name evidence="1" type="ORF">ABB37_04863</name>
</gene>
<dbReference type="AlphaFoldDB" id="A0A0N0DVP7"/>